<accession>A0AAX4NY85</accession>
<evidence type="ECO:0000256" key="11">
    <source>
        <dbReference type="SAM" id="MobiDB-lite"/>
    </source>
</evidence>
<comment type="subcellular location">
    <subcellularLocation>
        <location evidence="1">Golgi apparatus membrane</location>
        <topology evidence="1">Single-pass type II membrane protein</topology>
    </subcellularLocation>
</comment>
<dbReference type="InterPro" id="IPR038578">
    <property type="entry name" value="GT29-like_sf"/>
</dbReference>
<dbReference type="GO" id="GO:0000139">
    <property type="term" value="C:Golgi membrane"/>
    <property type="evidence" value="ECO:0007669"/>
    <property type="project" value="UniProtKB-SubCell"/>
</dbReference>
<feature type="compositionally biased region" description="Pro residues" evidence="11">
    <location>
        <begin position="125"/>
        <end position="139"/>
    </location>
</feature>
<dbReference type="PANTHER" id="PTHR11987">
    <property type="entry name" value="ALPHA-2,8-SIALYLTRANSFERASE"/>
    <property type="match status" value="1"/>
</dbReference>
<dbReference type="GO" id="GO:0008373">
    <property type="term" value="F:sialyltransferase activity"/>
    <property type="evidence" value="ECO:0007669"/>
    <property type="project" value="InterPro"/>
</dbReference>
<dbReference type="EMBL" id="CP151501">
    <property type="protein sequence ID" value="WZN58519.1"/>
    <property type="molecule type" value="Genomic_DNA"/>
</dbReference>
<evidence type="ECO:0000256" key="7">
    <source>
        <dbReference type="ARBA" id="ARBA00022989"/>
    </source>
</evidence>
<evidence type="ECO:0000313" key="12">
    <source>
        <dbReference type="EMBL" id="WZN58519.1"/>
    </source>
</evidence>
<dbReference type="InterPro" id="IPR050943">
    <property type="entry name" value="Glycosyltr_29_Sialyltrsf"/>
</dbReference>
<keyword evidence="3 12" id="KW-0328">Glycosyltransferase</keyword>
<reference evidence="12 13" key="1">
    <citation type="submission" date="2024-03" db="EMBL/GenBank/DDBJ databases">
        <title>Complete genome sequence of the green alga Chloropicon roscoffensis RCC1871.</title>
        <authorList>
            <person name="Lemieux C."/>
            <person name="Pombert J.-F."/>
            <person name="Otis C."/>
            <person name="Turmel M."/>
        </authorList>
    </citation>
    <scope>NUCLEOTIDE SEQUENCE [LARGE SCALE GENOMIC DNA]</scope>
    <source>
        <strain evidence="12 13">RCC1871</strain>
    </source>
</reference>
<dbReference type="Gene3D" id="3.90.1480.20">
    <property type="entry name" value="Glycosyl transferase family 29"/>
    <property type="match status" value="1"/>
</dbReference>
<gene>
    <name evidence="12" type="ORF">HKI87_01g00410</name>
</gene>
<dbReference type="InterPro" id="IPR001675">
    <property type="entry name" value="Glyco_trans_29"/>
</dbReference>
<proteinExistence type="inferred from homology"/>
<evidence type="ECO:0000256" key="8">
    <source>
        <dbReference type="ARBA" id="ARBA00023034"/>
    </source>
</evidence>
<protein>
    <submittedName>
        <fullName evidence="12">Sialyltransferase</fullName>
    </submittedName>
</protein>
<feature type="compositionally biased region" description="Acidic residues" evidence="11">
    <location>
        <begin position="109"/>
        <end position="121"/>
    </location>
</feature>
<name>A0AAX4NY85_9CHLO</name>
<evidence type="ECO:0000256" key="4">
    <source>
        <dbReference type="ARBA" id="ARBA00022679"/>
    </source>
</evidence>
<evidence type="ECO:0000256" key="2">
    <source>
        <dbReference type="ARBA" id="ARBA00006003"/>
    </source>
</evidence>
<evidence type="ECO:0000256" key="1">
    <source>
        <dbReference type="ARBA" id="ARBA00004323"/>
    </source>
</evidence>
<dbReference type="AlphaFoldDB" id="A0AAX4NY85"/>
<evidence type="ECO:0000256" key="5">
    <source>
        <dbReference type="ARBA" id="ARBA00022692"/>
    </source>
</evidence>
<keyword evidence="9" id="KW-0472">Membrane</keyword>
<sequence>MRPRGLTKTSRRVWTLIRILALLFAIGLARQFATNVLSLHDILSDDQKAPSAPLRRGAVSSRSEQAPSVPPVPVLGELETDDPETNSVDEEEEEDALRPRREEAKVEDDVSPVLFVDEEEILPVSTPPPPPARPPPPKRSLPDLLRVMESQRSFSKSEFGYPADLIVVTQENAERLRAKLTRPERFLPELSPFALGVEGGGARHKSCALVGNAGIGRAANFGASIDRHDAVLRINQGPSKGYEKIVGSKTTYRLLNKKWASMYTSAQEGRRVFLPSEAANATILASRISGRTFEHLASVVRHARRDIRLLYVAQGLESRARNLLKAFRDASAREHPPLLYDGGDAPSSGFIGFYFLLQVCERVAVYAFSSKKVFQLNGRNWPYHYFRFTEFQGAGLHLDSEQLREHPHHSFEAEVELMALLSERTNRTRCCVPRGKFTRSKLMKCGVHDAEEEAEVGEVVAEPAEAQ</sequence>
<dbReference type="Pfam" id="PF00777">
    <property type="entry name" value="Glyco_transf_29"/>
    <property type="match status" value="1"/>
</dbReference>
<keyword evidence="6" id="KW-0735">Signal-anchor</keyword>
<keyword evidence="8" id="KW-0333">Golgi apparatus</keyword>
<dbReference type="Proteomes" id="UP001472866">
    <property type="component" value="Chromosome 01"/>
</dbReference>
<comment type="similarity">
    <text evidence="2">Belongs to the glycosyltransferase 29 family.</text>
</comment>
<evidence type="ECO:0000313" key="13">
    <source>
        <dbReference type="Proteomes" id="UP001472866"/>
    </source>
</evidence>
<keyword evidence="7" id="KW-1133">Transmembrane helix</keyword>
<keyword evidence="4" id="KW-0808">Transferase</keyword>
<feature type="compositionally biased region" description="Basic and acidic residues" evidence="11">
    <location>
        <begin position="96"/>
        <end position="108"/>
    </location>
</feature>
<evidence type="ECO:0000256" key="6">
    <source>
        <dbReference type="ARBA" id="ARBA00022968"/>
    </source>
</evidence>
<feature type="region of interest" description="Disordered" evidence="11">
    <location>
        <begin position="47"/>
        <end position="140"/>
    </location>
</feature>
<keyword evidence="13" id="KW-1185">Reference proteome</keyword>
<dbReference type="CDD" id="cd19952">
    <property type="entry name" value="GT29"/>
    <property type="match status" value="1"/>
</dbReference>
<evidence type="ECO:0000256" key="10">
    <source>
        <dbReference type="ARBA" id="ARBA00023180"/>
    </source>
</evidence>
<evidence type="ECO:0000256" key="9">
    <source>
        <dbReference type="ARBA" id="ARBA00023136"/>
    </source>
</evidence>
<dbReference type="PANTHER" id="PTHR11987:SF36">
    <property type="entry name" value="SIA-ALPHA-2,3-GAL-BETA-1,4-GLCNAC-R:ALPHA 2,8-SIALYLTRANSFERASE"/>
    <property type="match status" value="1"/>
</dbReference>
<organism evidence="12 13">
    <name type="scientific">Chloropicon roscoffensis</name>
    <dbReference type="NCBI Taxonomy" id="1461544"/>
    <lineage>
        <taxon>Eukaryota</taxon>
        <taxon>Viridiplantae</taxon>
        <taxon>Chlorophyta</taxon>
        <taxon>Chloropicophyceae</taxon>
        <taxon>Chloropicales</taxon>
        <taxon>Chloropicaceae</taxon>
        <taxon>Chloropicon</taxon>
    </lineage>
</organism>
<keyword evidence="5" id="KW-0812">Transmembrane</keyword>
<keyword evidence="10" id="KW-0325">Glycoprotein</keyword>
<evidence type="ECO:0000256" key="3">
    <source>
        <dbReference type="ARBA" id="ARBA00022676"/>
    </source>
</evidence>
<feature type="compositionally biased region" description="Acidic residues" evidence="11">
    <location>
        <begin position="78"/>
        <end position="95"/>
    </location>
</feature>